<reference evidence="2 3" key="1">
    <citation type="submission" date="2020-08" db="EMBL/GenBank/DDBJ databases">
        <title>Genomic Encyclopedia of Type Strains, Phase IV (KMG-IV): sequencing the most valuable type-strain genomes for metagenomic binning, comparative biology and taxonomic classification.</title>
        <authorList>
            <person name="Goeker M."/>
        </authorList>
    </citation>
    <scope>NUCLEOTIDE SEQUENCE [LARGE SCALE GENOMIC DNA]</scope>
    <source>
        <strain evidence="2 3">DSM 24696</strain>
    </source>
</reference>
<feature type="transmembrane region" description="Helical" evidence="1">
    <location>
        <begin position="6"/>
        <end position="28"/>
    </location>
</feature>
<name>A0A840QM40_9BACI</name>
<dbReference type="AlphaFoldDB" id="A0A840QM40"/>
<evidence type="ECO:0000313" key="3">
    <source>
        <dbReference type="Proteomes" id="UP000551878"/>
    </source>
</evidence>
<keyword evidence="3" id="KW-1185">Reference proteome</keyword>
<keyword evidence="1" id="KW-1133">Transmembrane helix</keyword>
<proteinExistence type="predicted"/>
<gene>
    <name evidence="2" type="ORF">HNQ41_000555</name>
</gene>
<dbReference type="Proteomes" id="UP000551878">
    <property type="component" value="Unassembled WGS sequence"/>
</dbReference>
<evidence type="ECO:0000313" key="2">
    <source>
        <dbReference type="EMBL" id="MBB5172411.1"/>
    </source>
</evidence>
<protein>
    <submittedName>
        <fullName evidence="2">Uncharacterized protein</fullName>
    </submittedName>
</protein>
<organism evidence="2 3">
    <name type="scientific">Texcoconibacillus texcoconensis</name>
    <dbReference type="NCBI Taxonomy" id="1095777"/>
    <lineage>
        <taxon>Bacteria</taxon>
        <taxon>Bacillati</taxon>
        <taxon>Bacillota</taxon>
        <taxon>Bacilli</taxon>
        <taxon>Bacillales</taxon>
        <taxon>Bacillaceae</taxon>
        <taxon>Texcoconibacillus</taxon>
    </lineage>
</organism>
<sequence>MIFTELLVISGLLYFIYEIYHFVSALVARITINTQFSSNYPFVTNESERILESISLINLHLINFQ</sequence>
<comment type="caution">
    <text evidence="2">The sequence shown here is derived from an EMBL/GenBank/DDBJ whole genome shotgun (WGS) entry which is preliminary data.</text>
</comment>
<keyword evidence="1" id="KW-0812">Transmembrane</keyword>
<evidence type="ECO:0000256" key="1">
    <source>
        <dbReference type="SAM" id="Phobius"/>
    </source>
</evidence>
<dbReference type="EMBL" id="JACHHB010000002">
    <property type="protein sequence ID" value="MBB5172411.1"/>
    <property type="molecule type" value="Genomic_DNA"/>
</dbReference>
<keyword evidence="1" id="KW-0472">Membrane</keyword>
<accession>A0A840QM40</accession>